<dbReference type="AlphaFoldDB" id="A0A1G9QYQ7"/>
<name>A0A1G9QYQ7_9PSEU</name>
<accession>A0A1G9QYQ7</accession>
<evidence type="ECO:0000313" key="2">
    <source>
        <dbReference type="Proteomes" id="UP000199682"/>
    </source>
</evidence>
<evidence type="ECO:0000313" key="1">
    <source>
        <dbReference type="EMBL" id="SDM16000.1"/>
    </source>
</evidence>
<proteinExistence type="predicted"/>
<dbReference type="InterPro" id="IPR043129">
    <property type="entry name" value="ATPase_NBD"/>
</dbReference>
<protein>
    <recommendedName>
        <fullName evidence="3">Hsp70 protein</fullName>
    </recommendedName>
</protein>
<dbReference type="EMBL" id="FNET01000017">
    <property type="protein sequence ID" value="SDM16000.1"/>
    <property type="molecule type" value="Genomic_DNA"/>
</dbReference>
<dbReference type="Proteomes" id="UP000199682">
    <property type="component" value="Unassembled WGS sequence"/>
</dbReference>
<dbReference type="SUPFAM" id="SSF53067">
    <property type="entry name" value="Actin-like ATPase domain"/>
    <property type="match status" value="1"/>
</dbReference>
<sequence length="401" mass="41384">MVTVTTVELGIDIGSVRTKVACRDQVWHGPSSADAAGVLPEVARREFGTEPGAAAVVVAVPDRWTTAGVDGMWTGAVERTAEGAELARVLTERAGFASVRLVPASQCVVAAHGGTSGCVLVCDVGGSSVTAAVYSCDATTSRLLDSESAETAVRESLRRAARVDPAEAAAFEDHRCHAAGRAAVVLERARTHERYLGTPVYLYGRDHVTAEAALSVLRPLATLAAEVVGTVLARVGEPVELVLLTGGNVLGPVEAAVRAAATRPVRVLAPEQAAVGAWRIATGAATALDGYPHELGIGVRQVVSGLLESVTMPVDGRVPITVEVETDHFGHLPVRVRIDGQGPWREAGQADPVRVPRGTYRVTALGRRGGLGAVLLRPAGPGADIVVPLGAEAGPAFDGTS</sequence>
<gene>
    <name evidence="1" type="ORF">SAMN04488074_117107</name>
</gene>
<organism evidence="1 2">
    <name type="scientific">Lentzea albidocapillata subsp. violacea</name>
    <dbReference type="NCBI Taxonomy" id="128104"/>
    <lineage>
        <taxon>Bacteria</taxon>
        <taxon>Bacillati</taxon>
        <taxon>Actinomycetota</taxon>
        <taxon>Actinomycetes</taxon>
        <taxon>Pseudonocardiales</taxon>
        <taxon>Pseudonocardiaceae</taxon>
        <taxon>Lentzea</taxon>
    </lineage>
</organism>
<evidence type="ECO:0008006" key="3">
    <source>
        <dbReference type="Google" id="ProtNLM"/>
    </source>
</evidence>
<reference evidence="2" key="1">
    <citation type="submission" date="2016-10" db="EMBL/GenBank/DDBJ databases">
        <authorList>
            <person name="Varghese N."/>
            <person name="Submissions S."/>
        </authorList>
    </citation>
    <scope>NUCLEOTIDE SEQUENCE [LARGE SCALE GENOMIC DNA]</scope>
    <source>
        <strain evidence="2">DSM 44796</strain>
    </source>
</reference>